<dbReference type="PROSITE" id="PS01124">
    <property type="entry name" value="HTH_ARAC_FAMILY_2"/>
    <property type="match status" value="1"/>
</dbReference>
<name>A0A1T5KLB6_9BACT</name>
<feature type="domain" description="HTH araC/xylS-type" evidence="4">
    <location>
        <begin position="193"/>
        <end position="291"/>
    </location>
</feature>
<sequence>MNQFFLHHEQSKELAGFSHIQEMAVRKNSSIQLNSLCKSITESIRIYYILDGKFEWLINEHSHVLYPGDLAIVLPGQSFAGNRDCLDIGTVCWIYVGVEYIDKNRRMVLGNWSGLTKNESATISRILQLNNVAVLANVKKALTILQAIREELFGQEIGYGTRVNHLIDELLIFIARQSTHQNNFRRDFPQTFAKLEEALRQNLSHQWTVEEMAALIGLGTTAFSEKVKNYTGFSPLNYLINIRISEAIKMLKRQDINVTDIALETGFYSSQHFSTTFKKLTGYTPGDFRKRNSKT</sequence>
<dbReference type="PANTHER" id="PTHR43280">
    <property type="entry name" value="ARAC-FAMILY TRANSCRIPTIONAL REGULATOR"/>
    <property type="match status" value="1"/>
</dbReference>
<dbReference type="InterPro" id="IPR018062">
    <property type="entry name" value="HTH_AraC-typ_CS"/>
</dbReference>
<dbReference type="EMBL" id="FUZU01000001">
    <property type="protein sequence ID" value="SKC64453.1"/>
    <property type="molecule type" value="Genomic_DNA"/>
</dbReference>
<dbReference type="Proteomes" id="UP000190961">
    <property type="component" value="Unassembled WGS sequence"/>
</dbReference>
<dbReference type="SMART" id="SM00342">
    <property type="entry name" value="HTH_ARAC"/>
    <property type="match status" value="1"/>
</dbReference>
<dbReference type="AlphaFoldDB" id="A0A1T5KLB6"/>
<dbReference type="STRING" id="688867.SAMN05660236_2324"/>
<dbReference type="OrthoDB" id="1157557at2"/>
<accession>A0A1T5KLB6</accession>
<dbReference type="InterPro" id="IPR037923">
    <property type="entry name" value="HTH-like"/>
</dbReference>
<evidence type="ECO:0000313" key="5">
    <source>
        <dbReference type="EMBL" id="SKC64453.1"/>
    </source>
</evidence>
<dbReference type="SUPFAM" id="SSF46689">
    <property type="entry name" value="Homeodomain-like"/>
    <property type="match status" value="2"/>
</dbReference>
<dbReference type="GO" id="GO:0043565">
    <property type="term" value="F:sequence-specific DNA binding"/>
    <property type="evidence" value="ECO:0007669"/>
    <property type="project" value="InterPro"/>
</dbReference>
<dbReference type="GO" id="GO:0003700">
    <property type="term" value="F:DNA-binding transcription factor activity"/>
    <property type="evidence" value="ECO:0007669"/>
    <property type="project" value="InterPro"/>
</dbReference>
<dbReference type="PROSITE" id="PS00041">
    <property type="entry name" value="HTH_ARAC_FAMILY_1"/>
    <property type="match status" value="1"/>
</dbReference>
<dbReference type="InterPro" id="IPR020449">
    <property type="entry name" value="Tscrpt_reg_AraC-type_HTH"/>
</dbReference>
<dbReference type="PANTHER" id="PTHR43280:SF2">
    <property type="entry name" value="HTH-TYPE TRANSCRIPTIONAL REGULATOR EXSA"/>
    <property type="match status" value="1"/>
</dbReference>
<dbReference type="SUPFAM" id="SSF51215">
    <property type="entry name" value="Regulatory protein AraC"/>
    <property type="match status" value="1"/>
</dbReference>
<proteinExistence type="predicted"/>
<dbReference type="RefSeq" id="WP_079686782.1">
    <property type="nucleotide sequence ID" value="NZ_FUZU01000001.1"/>
</dbReference>
<evidence type="ECO:0000256" key="3">
    <source>
        <dbReference type="ARBA" id="ARBA00023163"/>
    </source>
</evidence>
<dbReference type="InterPro" id="IPR009057">
    <property type="entry name" value="Homeodomain-like_sf"/>
</dbReference>
<evidence type="ECO:0000259" key="4">
    <source>
        <dbReference type="PROSITE" id="PS01124"/>
    </source>
</evidence>
<keyword evidence="3" id="KW-0804">Transcription</keyword>
<evidence type="ECO:0000256" key="2">
    <source>
        <dbReference type="ARBA" id="ARBA00023125"/>
    </source>
</evidence>
<keyword evidence="6" id="KW-1185">Reference proteome</keyword>
<keyword evidence="1" id="KW-0805">Transcription regulation</keyword>
<dbReference type="Gene3D" id="1.10.10.60">
    <property type="entry name" value="Homeodomain-like"/>
    <property type="match status" value="1"/>
</dbReference>
<dbReference type="InterPro" id="IPR018060">
    <property type="entry name" value="HTH_AraC"/>
</dbReference>
<gene>
    <name evidence="5" type="ORF">SAMN05660236_2324</name>
</gene>
<dbReference type="Pfam" id="PF12833">
    <property type="entry name" value="HTH_18"/>
    <property type="match status" value="1"/>
</dbReference>
<evidence type="ECO:0000313" key="6">
    <source>
        <dbReference type="Proteomes" id="UP000190961"/>
    </source>
</evidence>
<evidence type="ECO:0000256" key="1">
    <source>
        <dbReference type="ARBA" id="ARBA00023015"/>
    </source>
</evidence>
<dbReference type="PRINTS" id="PR00032">
    <property type="entry name" value="HTHARAC"/>
</dbReference>
<organism evidence="5 6">
    <name type="scientific">Ohtaekwangia koreensis</name>
    <dbReference type="NCBI Taxonomy" id="688867"/>
    <lineage>
        <taxon>Bacteria</taxon>
        <taxon>Pseudomonadati</taxon>
        <taxon>Bacteroidota</taxon>
        <taxon>Cytophagia</taxon>
        <taxon>Cytophagales</taxon>
        <taxon>Fulvivirgaceae</taxon>
        <taxon>Ohtaekwangia</taxon>
    </lineage>
</organism>
<reference evidence="5 6" key="1">
    <citation type="submission" date="2017-02" db="EMBL/GenBank/DDBJ databases">
        <authorList>
            <person name="Peterson S.W."/>
        </authorList>
    </citation>
    <scope>NUCLEOTIDE SEQUENCE [LARGE SCALE GENOMIC DNA]</scope>
    <source>
        <strain evidence="5 6">DSM 25262</strain>
    </source>
</reference>
<keyword evidence="2 5" id="KW-0238">DNA-binding</keyword>
<protein>
    <submittedName>
        <fullName evidence="5">AraC-type DNA-binding protein</fullName>
    </submittedName>
</protein>